<proteinExistence type="predicted"/>
<gene>
    <name evidence="2" type="ORF">ACFO0N_21850</name>
</gene>
<protein>
    <submittedName>
        <fullName evidence="2">Baseplate J/gp47 family protein</fullName>
    </submittedName>
</protein>
<dbReference type="EMBL" id="JBHSDS010000017">
    <property type="protein sequence ID" value="MFC4360597.1"/>
    <property type="molecule type" value="Genomic_DNA"/>
</dbReference>
<feature type="region of interest" description="Disordered" evidence="1">
    <location>
        <begin position="559"/>
        <end position="621"/>
    </location>
</feature>
<sequence>MSLEIPDLDDRTYEEIVDDARRRIPVYADQWTDHNASDPGITLLELLAWVAETYTYQLDRVTDAHRLKYLALLGEQPRPPRPATVDLNVSLPETVGHIEIEPSAKLYATDDADRTYGFETTEHARLTSARLARVVTDGDRGRIDHSAANRMPGMHFAPFDESATAESALYLGFEGDPFAGDIDLSLAVRLHEVDLPEPATYGASADSWSEPEDFEPPVEVQWEHYVPEDGEASNGAVNGVWKPMTVANDDTRADRLVNRFYRSGQIVLEYPEKNWKKEPVDLFTRDERHQWIRCVLKTGTYEISPRIDSIELNIVRVEHRWTVDREGDPEPLESTNDDATGGRFPSGNWARSTGLPDQTFGFTLPPPFAAEVNVGRERVTTLLVDDDSAPTVLVDGVDWEQRDDFDGTGPRDEVFVLDPARGAVTFGDGSRGKLPPEGARITTTRYVVGGGVEGNLPPSTTWAFAAPLLPGVDADEGVLGCRSVSGQFMKADLGHLTVTQPAAATGGVDAESVEEAFDRLQEDRLEPYRMVSLADYEHVATHTPGLRFGRAAARLVTMEAVERPSRSPVVDSGCGHGTGNDVEPGVPGSHTEAEKPEAESSSTDGAGGGTDETGEVHPGYCEPHHQVRVVVVPYSRSSRPTPSDNFRAAVQRHLDRHRLVTDRVVVEAPRYVEIGVTVEVRLDAGFGVTDREEAVREALDEFLDPLRGFEGDGWPFGRDVYPSELYEVIEGVRGVDCVTRLDIRPPPDREVAADGGVAIDDEELPTPVEHTVTAQFDPRASQCGREA</sequence>
<reference evidence="2 3" key="1">
    <citation type="journal article" date="2019" name="Int. J. Syst. Evol. Microbiol.">
        <title>The Global Catalogue of Microorganisms (GCM) 10K type strain sequencing project: providing services to taxonomists for standard genome sequencing and annotation.</title>
        <authorList>
            <consortium name="The Broad Institute Genomics Platform"/>
            <consortium name="The Broad Institute Genome Sequencing Center for Infectious Disease"/>
            <person name="Wu L."/>
            <person name="Ma J."/>
        </authorList>
    </citation>
    <scope>NUCLEOTIDE SEQUENCE [LARGE SCALE GENOMIC DNA]</scope>
    <source>
        <strain evidence="2 3">CGMCC 1.12553</strain>
    </source>
</reference>
<comment type="caution">
    <text evidence="2">The sequence shown here is derived from an EMBL/GenBank/DDBJ whole genome shotgun (WGS) entry which is preliminary data.</text>
</comment>
<dbReference type="AlphaFoldDB" id="A0ABD5PIP4"/>
<evidence type="ECO:0000256" key="1">
    <source>
        <dbReference type="SAM" id="MobiDB-lite"/>
    </source>
</evidence>
<keyword evidence="3" id="KW-1185">Reference proteome</keyword>
<accession>A0ABD5PIP4</accession>
<dbReference type="RefSeq" id="WP_267620947.1">
    <property type="nucleotide sequence ID" value="NZ_JAODIW010000005.1"/>
</dbReference>
<dbReference type="Proteomes" id="UP001595921">
    <property type="component" value="Unassembled WGS sequence"/>
</dbReference>
<evidence type="ECO:0000313" key="2">
    <source>
        <dbReference type="EMBL" id="MFC4360597.1"/>
    </source>
</evidence>
<evidence type="ECO:0000313" key="3">
    <source>
        <dbReference type="Proteomes" id="UP001595921"/>
    </source>
</evidence>
<name>A0ABD5PIP4_9EURY</name>
<organism evidence="2 3">
    <name type="scientific">Halobium salinum</name>
    <dbReference type="NCBI Taxonomy" id="1364940"/>
    <lineage>
        <taxon>Archaea</taxon>
        <taxon>Methanobacteriati</taxon>
        <taxon>Methanobacteriota</taxon>
        <taxon>Stenosarchaea group</taxon>
        <taxon>Halobacteria</taxon>
        <taxon>Halobacteriales</taxon>
        <taxon>Haloferacaceae</taxon>
        <taxon>Halobium</taxon>
    </lineage>
</organism>